<dbReference type="GO" id="GO:0003677">
    <property type="term" value="F:DNA binding"/>
    <property type="evidence" value="ECO:0007669"/>
    <property type="project" value="UniProtKB-KW"/>
</dbReference>
<evidence type="ECO:0000256" key="1">
    <source>
        <dbReference type="ARBA" id="ARBA00023015"/>
    </source>
</evidence>
<dbReference type="PROSITE" id="PS51078">
    <property type="entry name" value="ICLR_ED"/>
    <property type="match status" value="1"/>
</dbReference>
<dbReference type="PROSITE" id="PS51077">
    <property type="entry name" value="HTH_ICLR"/>
    <property type="match status" value="1"/>
</dbReference>
<evidence type="ECO:0000259" key="5">
    <source>
        <dbReference type="PROSITE" id="PS51078"/>
    </source>
</evidence>
<dbReference type="InterPro" id="IPR036390">
    <property type="entry name" value="WH_DNA-bd_sf"/>
</dbReference>
<dbReference type="Gene3D" id="1.10.10.10">
    <property type="entry name" value="Winged helix-like DNA-binding domain superfamily/Winged helix DNA-binding domain"/>
    <property type="match status" value="1"/>
</dbReference>
<dbReference type="Pfam" id="PF09339">
    <property type="entry name" value="HTH_IclR"/>
    <property type="match status" value="1"/>
</dbReference>
<dbReference type="FunFam" id="1.10.10.10:FF:000056">
    <property type="entry name" value="IclR family transcriptional regulator"/>
    <property type="match status" value="1"/>
</dbReference>
<dbReference type="Gene3D" id="3.30.450.40">
    <property type="match status" value="1"/>
</dbReference>
<dbReference type="GO" id="GO:0003700">
    <property type="term" value="F:DNA-binding transcription factor activity"/>
    <property type="evidence" value="ECO:0007669"/>
    <property type="project" value="TreeGrafter"/>
</dbReference>
<comment type="caution">
    <text evidence="6">The sequence shown here is derived from an EMBL/GenBank/DDBJ whole genome shotgun (WGS) entry which is preliminary data.</text>
</comment>
<dbReference type="InterPro" id="IPR014757">
    <property type="entry name" value="Tscrpt_reg_IclR_C"/>
</dbReference>
<accession>A0A0B3RZT2</accession>
<evidence type="ECO:0000313" key="7">
    <source>
        <dbReference type="Proteomes" id="UP000030960"/>
    </source>
</evidence>
<dbReference type="InterPro" id="IPR029016">
    <property type="entry name" value="GAF-like_dom_sf"/>
</dbReference>
<dbReference type="OrthoDB" id="6057486at2"/>
<proteinExistence type="predicted"/>
<feature type="domain" description="IclR-ED" evidence="5">
    <location>
        <begin position="72"/>
        <end position="263"/>
    </location>
</feature>
<evidence type="ECO:0000256" key="3">
    <source>
        <dbReference type="ARBA" id="ARBA00023163"/>
    </source>
</evidence>
<dbReference type="SUPFAM" id="SSF55781">
    <property type="entry name" value="GAF domain-like"/>
    <property type="match status" value="1"/>
</dbReference>
<feature type="domain" description="HTH iclR-type" evidence="4">
    <location>
        <begin position="9"/>
        <end position="71"/>
    </location>
</feature>
<dbReference type="GO" id="GO:0045892">
    <property type="term" value="P:negative regulation of DNA-templated transcription"/>
    <property type="evidence" value="ECO:0007669"/>
    <property type="project" value="TreeGrafter"/>
</dbReference>
<dbReference type="PANTHER" id="PTHR30136">
    <property type="entry name" value="HELIX-TURN-HELIX TRANSCRIPTIONAL REGULATOR, ICLR FAMILY"/>
    <property type="match status" value="1"/>
</dbReference>
<gene>
    <name evidence="6" type="ORF">OA50_05697</name>
</gene>
<dbReference type="InterPro" id="IPR036388">
    <property type="entry name" value="WH-like_DNA-bd_sf"/>
</dbReference>
<dbReference type="RefSeq" id="WP_043147171.1">
    <property type="nucleotide sequence ID" value="NZ_JSUQ01000043.1"/>
</dbReference>
<reference evidence="6 7" key="1">
    <citation type="submission" date="2014-10" db="EMBL/GenBank/DDBJ databases">
        <title>Genome sequence of Ponticoccus sp. strain UMTAT08 isolated from clonal culture of toxic dinoflagellate Alexandrium tamiyavanichii.</title>
        <authorList>
            <person name="Gan H.Y."/>
            <person name="Muhd D.-D."/>
            <person name="Mohd Noor M.E."/>
            <person name="Yeong Y.S."/>
            <person name="Usup G."/>
        </authorList>
    </citation>
    <scope>NUCLEOTIDE SEQUENCE [LARGE SCALE GENOMIC DNA]</scope>
    <source>
        <strain evidence="6 7">UMTAT08</strain>
    </source>
</reference>
<protein>
    <submittedName>
        <fullName evidence="6">Regulatory protein, IclR</fullName>
    </submittedName>
</protein>
<evidence type="ECO:0000259" key="4">
    <source>
        <dbReference type="PROSITE" id="PS51077"/>
    </source>
</evidence>
<dbReference type="AlphaFoldDB" id="A0A0B3RZT2"/>
<keyword evidence="2" id="KW-0238">DNA-binding</keyword>
<dbReference type="STRING" id="561184.SAMN05216376_11216"/>
<dbReference type="SMART" id="SM00346">
    <property type="entry name" value="HTH_ICLR"/>
    <property type="match status" value="1"/>
</dbReference>
<name>A0A0B3RZT2_9RHOB</name>
<evidence type="ECO:0000313" key="6">
    <source>
        <dbReference type="EMBL" id="KHQ49771.1"/>
    </source>
</evidence>
<dbReference type="InterPro" id="IPR005471">
    <property type="entry name" value="Tscrpt_reg_IclR_N"/>
</dbReference>
<keyword evidence="7" id="KW-1185">Reference proteome</keyword>
<dbReference type="PANTHER" id="PTHR30136:SF8">
    <property type="entry name" value="TRANSCRIPTIONAL REGULATORY PROTEIN"/>
    <property type="match status" value="1"/>
</dbReference>
<dbReference type="Proteomes" id="UP000030960">
    <property type="component" value="Unassembled WGS sequence"/>
</dbReference>
<dbReference type="SUPFAM" id="SSF46785">
    <property type="entry name" value="Winged helix' DNA-binding domain"/>
    <property type="match status" value="1"/>
</dbReference>
<sequence>MADEASQGLKSLDTALGVLDFLSRQDGAMTLSDIARGCGMPLSKTHRYLASFVLAGLVKQEGRSGRYDLGAAAMRIGLAALARHDFVNTAADGLSDLAAETGMTVLLAVWANEGATVVRWQRGLSPTVTSIGLGTTLPLLTSATGRIFLAYAPRPATQKARETELRRAVRNPAFLPDAVPSNKGLEALAASIRRAGYASVDGRFIPGLVAAAAPILDWQEEVQAAVTLVGVDPAAVRPDAAQVACLMRYCQKLSLASSVGTGRADAD</sequence>
<keyword evidence="3" id="KW-0804">Transcription</keyword>
<keyword evidence="1" id="KW-0805">Transcription regulation</keyword>
<organism evidence="6 7">
    <name type="scientific">Mameliella alba</name>
    <dbReference type="NCBI Taxonomy" id="561184"/>
    <lineage>
        <taxon>Bacteria</taxon>
        <taxon>Pseudomonadati</taxon>
        <taxon>Pseudomonadota</taxon>
        <taxon>Alphaproteobacteria</taxon>
        <taxon>Rhodobacterales</taxon>
        <taxon>Roseobacteraceae</taxon>
        <taxon>Mameliella</taxon>
    </lineage>
</organism>
<dbReference type="EMBL" id="JSUQ01000043">
    <property type="protein sequence ID" value="KHQ49771.1"/>
    <property type="molecule type" value="Genomic_DNA"/>
</dbReference>
<dbReference type="Pfam" id="PF01614">
    <property type="entry name" value="IclR_C"/>
    <property type="match status" value="1"/>
</dbReference>
<dbReference type="InterPro" id="IPR050707">
    <property type="entry name" value="HTH_MetabolicPath_Reg"/>
</dbReference>
<evidence type="ECO:0000256" key="2">
    <source>
        <dbReference type="ARBA" id="ARBA00023125"/>
    </source>
</evidence>